<name>A0A846J4W2_CLOBO</name>
<dbReference type="Proteomes" id="UP000480039">
    <property type="component" value="Unassembled WGS sequence"/>
</dbReference>
<gene>
    <name evidence="3" type="ORF">FC871_10880</name>
</gene>
<comment type="caution">
    <text evidence="3">The sequence shown here is derived from an EMBL/GenBank/DDBJ whole genome shotgun (WGS) entry which is preliminary data.</text>
</comment>
<reference evidence="3 4" key="1">
    <citation type="submission" date="2019-04" db="EMBL/GenBank/DDBJ databases">
        <title>Genome sequencing of Clostridium botulinum Groups I-IV and Clostridium butyricum.</title>
        <authorList>
            <person name="Brunt J."/>
            <person name="Van Vliet A.H.M."/>
            <person name="Stringer S.C."/>
            <person name="Carter A.T."/>
            <person name="Peck M.W."/>
        </authorList>
    </citation>
    <scope>NUCLEOTIDE SEQUENCE [LARGE SCALE GENOMIC DNA]</scope>
    <source>
        <strain evidence="3 4">Colworth BL30</strain>
    </source>
</reference>
<dbReference type="EMBL" id="SWQE01000005">
    <property type="protein sequence ID" value="NFJ08968.1"/>
    <property type="molecule type" value="Genomic_DNA"/>
</dbReference>
<evidence type="ECO:0000313" key="4">
    <source>
        <dbReference type="Proteomes" id="UP000480039"/>
    </source>
</evidence>
<dbReference type="GO" id="GO:0043565">
    <property type="term" value="F:sequence-specific DNA binding"/>
    <property type="evidence" value="ECO:0007669"/>
    <property type="project" value="InterPro"/>
</dbReference>
<sequence>MHRVQGVRNINDIFMWGRNFGAVTNMVKADVHKHWMIQLFVGNSKNMEINVNDQKIHCRAIVVNMNTKHVFYSGNLIHFTMLINPTTQLGRTMRVHFLNEKPYYILCEDIAVELQKQLTSAISTGENTDYSDIIRNVVYCFKNDNLNEYDERTKIILRRIDTCACEEEKHQVKQIAKEMAISESRLSHLFKKETGIPLKSYIVLHKLLRAYEEMLDGESITAAAIAAGFDSAAHLAFTNKKMTGMSARGIMKESRFLKVIL</sequence>
<dbReference type="GO" id="GO:0003700">
    <property type="term" value="F:DNA-binding transcription factor activity"/>
    <property type="evidence" value="ECO:0007669"/>
    <property type="project" value="InterPro"/>
</dbReference>
<dbReference type="PROSITE" id="PS01124">
    <property type="entry name" value="HTH_ARAC_FAMILY_2"/>
    <property type="match status" value="1"/>
</dbReference>
<dbReference type="PANTHER" id="PTHR43280">
    <property type="entry name" value="ARAC-FAMILY TRANSCRIPTIONAL REGULATOR"/>
    <property type="match status" value="1"/>
</dbReference>
<dbReference type="AlphaFoldDB" id="A0A846J4W2"/>
<evidence type="ECO:0000256" key="1">
    <source>
        <dbReference type="ARBA" id="ARBA00023125"/>
    </source>
</evidence>
<protein>
    <submittedName>
        <fullName evidence="3">Helix-turn-helix domain-containing protein</fullName>
    </submittedName>
</protein>
<dbReference type="SMART" id="SM00342">
    <property type="entry name" value="HTH_ARAC"/>
    <property type="match status" value="1"/>
</dbReference>
<dbReference type="Pfam" id="PF12833">
    <property type="entry name" value="HTH_18"/>
    <property type="match status" value="1"/>
</dbReference>
<proteinExistence type="predicted"/>
<dbReference type="PANTHER" id="PTHR43280:SF2">
    <property type="entry name" value="HTH-TYPE TRANSCRIPTIONAL REGULATOR EXSA"/>
    <property type="match status" value="1"/>
</dbReference>
<evidence type="ECO:0000313" key="3">
    <source>
        <dbReference type="EMBL" id="NFJ08968.1"/>
    </source>
</evidence>
<dbReference type="InterPro" id="IPR018060">
    <property type="entry name" value="HTH_AraC"/>
</dbReference>
<dbReference type="Gene3D" id="1.10.10.60">
    <property type="entry name" value="Homeodomain-like"/>
    <property type="match status" value="1"/>
</dbReference>
<organism evidence="3 4">
    <name type="scientific">Clostridium botulinum</name>
    <dbReference type="NCBI Taxonomy" id="1491"/>
    <lineage>
        <taxon>Bacteria</taxon>
        <taxon>Bacillati</taxon>
        <taxon>Bacillota</taxon>
        <taxon>Clostridia</taxon>
        <taxon>Eubacteriales</taxon>
        <taxon>Clostridiaceae</taxon>
        <taxon>Clostridium</taxon>
    </lineage>
</organism>
<accession>A0A846J4W2</accession>
<feature type="domain" description="HTH araC/xylS-type" evidence="2">
    <location>
        <begin position="154"/>
        <end position="253"/>
    </location>
</feature>
<keyword evidence="1" id="KW-0238">DNA-binding</keyword>
<evidence type="ECO:0000259" key="2">
    <source>
        <dbReference type="PROSITE" id="PS01124"/>
    </source>
</evidence>